<evidence type="ECO:0000313" key="2">
    <source>
        <dbReference type="Proteomes" id="UP000556700"/>
    </source>
</evidence>
<protein>
    <submittedName>
        <fullName evidence="1">Uncharacterized protein</fullName>
    </submittedName>
</protein>
<accession>A0A6V6YUT0</accession>
<dbReference type="EMBL" id="CAIJDO010000105">
    <property type="protein sequence ID" value="CAD0003049.1"/>
    <property type="molecule type" value="Genomic_DNA"/>
</dbReference>
<proteinExistence type="predicted"/>
<name>A0A6V6YUT0_9FLAO</name>
<comment type="caution">
    <text evidence="1">The sequence shown here is derived from an EMBL/GenBank/DDBJ whole genome shotgun (WGS) entry which is preliminary data.</text>
</comment>
<sequence>MEMVGFKSVYLELEIIVIVSILKTEKYGFRFIEFIY</sequence>
<evidence type="ECO:0000313" key="1">
    <source>
        <dbReference type="EMBL" id="CAD0003049.1"/>
    </source>
</evidence>
<dbReference type="Proteomes" id="UP000556700">
    <property type="component" value="Unassembled WGS sequence"/>
</dbReference>
<reference evidence="1 2" key="1">
    <citation type="submission" date="2020-06" db="EMBL/GenBank/DDBJ databases">
        <authorList>
            <person name="Criscuolo A."/>
        </authorList>
    </citation>
    <scope>NUCLEOTIDE SEQUENCE [LARGE SCALE GENOMIC DNA]</scope>
    <source>
        <strain evidence="2">CIP 110025</strain>
    </source>
</reference>
<keyword evidence="2" id="KW-1185">Reference proteome</keyword>
<gene>
    <name evidence="1" type="ORF">FLACHUCJ7_01253</name>
</gene>
<organism evidence="1 2">
    <name type="scientific">Flavobacterium chungangense</name>
    <dbReference type="NCBI Taxonomy" id="554283"/>
    <lineage>
        <taxon>Bacteria</taxon>
        <taxon>Pseudomonadati</taxon>
        <taxon>Bacteroidota</taxon>
        <taxon>Flavobacteriia</taxon>
        <taxon>Flavobacteriales</taxon>
        <taxon>Flavobacteriaceae</taxon>
        <taxon>Flavobacterium</taxon>
    </lineage>
</organism>
<dbReference type="AlphaFoldDB" id="A0A6V6YUT0"/>